<gene>
    <name evidence="1" type="ordered locus">Sfum_1881</name>
</gene>
<proteinExistence type="predicted"/>
<protein>
    <submittedName>
        <fullName evidence="1">Conserved hypothetical cytosolic protein</fullName>
    </submittedName>
</protein>
<dbReference type="STRING" id="335543.Sfum_1881"/>
<dbReference type="HOGENOM" id="CLU_150547_0_0_7"/>
<dbReference type="KEGG" id="sfu:Sfum_1881"/>
<dbReference type="eggNOG" id="ENOG5032RYD">
    <property type="taxonomic scope" value="Bacteria"/>
</dbReference>
<sequence length="131" mass="13434">MADRKTPMQDGDLIPLPVAAGTLIEAGKMVAVNASGYAVEAADSPGLKVMGRADMRADNSGGQNGDLLVTACRKMAFKYRNSSTHAVGLSGVGSSVYVEDDETVAATGGTNSIVAGRCIGIESDGVWVEIQ</sequence>
<keyword evidence="2" id="KW-1185">Reference proteome</keyword>
<evidence type="ECO:0000313" key="1">
    <source>
        <dbReference type="EMBL" id="ABK17566.1"/>
    </source>
</evidence>
<dbReference type="RefSeq" id="WP_011698736.1">
    <property type="nucleotide sequence ID" value="NC_008554.1"/>
</dbReference>
<dbReference type="EMBL" id="CP000478">
    <property type="protein sequence ID" value="ABK17566.1"/>
    <property type="molecule type" value="Genomic_DNA"/>
</dbReference>
<dbReference type="InParanoid" id="A0LJG4"/>
<dbReference type="Proteomes" id="UP000001784">
    <property type="component" value="Chromosome"/>
</dbReference>
<accession>A0LJG4</accession>
<name>A0LJG4_SYNFM</name>
<reference evidence="1 2" key="1">
    <citation type="submission" date="2006-10" db="EMBL/GenBank/DDBJ databases">
        <title>Complete sequence of Syntrophobacter fumaroxidans MPOB.</title>
        <authorList>
            <consortium name="US DOE Joint Genome Institute"/>
            <person name="Copeland A."/>
            <person name="Lucas S."/>
            <person name="Lapidus A."/>
            <person name="Barry K."/>
            <person name="Detter J.C."/>
            <person name="Glavina del Rio T."/>
            <person name="Hammon N."/>
            <person name="Israni S."/>
            <person name="Pitluck S."/>
            <person name="Goltsman E.G."/>
            <person name="Martinez M."/>
            <person name="Schmutz J."/>
            <person name="Larimer F."/>
            <person name="Land M."/>
            <person name="Hauser L."/>
            <person name="Kyrpides N."/>
            <person name="Kim E."/>
            <person name="Boone D.R."/>
            <person name="Brockman F."/>
            <person name="Culley D."/>
            <person name="Ferry J."/>
            <person name="Gunsalus R."/>
            <person name="McInerney M.J."/>
            <person name="Morrison M."/>
            <person name="Plugge C."/>
            <person name="Rohlin L."/>
            <person name="Scholten J."/>
            <person name="Sieber J."/>
            <person name="Stams A.J.M."/>
            <person name="Worm P."/>
            <person name="Henstra A.M."/>
            <person name="Richardson P."/>
        </authorList>
    </citation>
    <scope>NUCLEOTIDE SEQUENCE [LARGE SCALE GENOMIC DNA]</scope>
    <source>
        <strain evidence="2">DSM 10017 / MPOB</strain>
    </source>
</reference>
<evidence type="ECO:0000313" key="2">
    <source>
        <dbReference type="Proteomes" id="UP000001784"/>
    </source>
</evidence>
<organism evidence="1 2">
    <name type="scientific">Syntrophobacter fumaroxidans (strain DSM 10017 / MPOB)</name>
    <dbReference type="NCBI Taxonomy" id="335543"/>
    <lineage>
        <taxon>Bacteria</taxon>
        <taxon>Pseudomonadati</taxon>
        <taxon>Thermodesulfobacteriota</taxon>
        <taxon>Syntrophobacteria</taxon>
        <taxon>Syntrophobacterales</taxon>
        <taxon>Syntrophobacteraceae</taxon>
        <taxon>Syntrophobacter</taxon>
    </lineage>
</organism>
<dbReference type="OrthoDB" id="5465205at2"/>
<dbReference type="AlphaFoldDB" id="A0LJG4"/>